<dbReference type="EMBL" id="FZOG01000011">
    <property type="protein sequence ID" value="SNT12000.1"/>
    <property type="molecule type" value="Genomic_DNA"/>
</dbReference>
<gene>
    <name evidence="1" type="ORF">SAMN05216255_0130</name>
</gene>
<name>A0A239K1X4_9PSED</name>
<dbReference type="Proteomes" id="UP000242915">
    <property type="component" value="Unassembled WGS sequence"/>
</dbReference>
<protein>
    <submittedName>
        <fullName evidence="1">Uncharacterized protein</fullName>
    </submittedName>
</protein>
<organism evidence="1 2">
    <name type="scientific">Pseudomonas segetis</name>
    <dbReference type="NCBI Taxonomy" id="298908"/>
    <lineage>
        <taxon>Bacteria</taxon>
        <taxon>Pseudomonadati</taxon>
        <taxon>Pseudomonadota</taxon>
        <taxon>Gammaproteobacteria</taxon>
        <taxon>Pseudomonadales</taxon>
        <taxon>Pseudomonadaceae</taxon>
        <taxon>Pseudomonas</taxon>
    </lineage>
</organism>
<sequence>MASLGLKTPPNVVAQTKGVCKSFWLLPSERPNKQVTKLGNADGLLIH</sequence>
<accession>A0A239K1X4</accession>
<evidence type="ECO:0000313" key="2">
    <source>
        <dbReference type="Proteomes" id="UP000242915"/>
    </source>
</evidence>
<reference evidence="2" key="1">
    <citation type="submission" date="2017-06" db="EMBL/GenBank/DDBJ databases">
        <authorList>
            <person name="Varghese N."/>
            <person name="Submissions S."/>
        </authorList>
    </citation>
    <scope>NUCLEOTIDE SEQUENCE [LARGE SCALE GENOMIC DNA]</scope>
    <source>
        <strain evidence="2">CIP 108523</strain>
    </source>
</reference>
<evidence type="ECO:0000313" key="1">
    <source>
        <dbReference type="EMBL" id="SNT12000.1"/>
    </source>
</evidence>
<dbReference type="AlphaFoldDB" id="A0A239K1X4"/>
<keyword evidence="2" id="KW-1185">Reference proteome</keyword>
<proteinExistence type="predicted"/>